<dbReference type="InParanoid" id="W0RKE3"/>
<feature type="domain" description="Glycosyl transferase family 1" evidence="1">
    <location>
        <begin position="212"/>
        <end position="360"/>
    </location>
</feature>
<dbReference type="Proteomes" id="UP000019151">
    <property type="component" value="Chromosome"/>
</dbReference>
<reference evidence="3 4" key="1">
    <citation type="journal article" date="2014" name="Genome Announc.">
        <title>Genome Sequence and Methylome of Soil Bacterium Gemmatirosa kalamazoonensis KBS708T, a Member of the Rarely Cultivated Gemmatimonadetes Phylum.</title>
        <authorList>
            <person name="Debruyn J.M."/>
            <person name="Radosevich M."/>
            <person name="Wommack K.E."/>
            <person name="Polson S.W."/>
            <person name="Hauser L.J."/>
            <person name="Fawaz M.N."/>
            <person name="Korlach J."/>
            <person name="Tsai Y.C."/>
        </authorList>
    </citation>
    <scope>NUCLEOTIDE SEQUENCE [LARGE SCALE GENOMIC DNA]</scope>
    <source>
        <strain evidence="3 4">KBS708</strain>
    </source>
</reference>
<feature type="domain" description="Glycosyltransferase subfamily 4-like N-terminal" evidence="2">
    <location>
        <begin position="20"/>
        <end position="194"/>
    </location>
</feature>
<keyword evidence="4" id="KW-1185">Reference proteome</keyword>
<dbReference type="eggNOG" id="COG0438">
    <property type="taxonomic scope" value="Bacteria"/>
</dbReference>
<protein>
    <submittedName>
        <fullName evidence="3">Glycosyl transferase group 1</fullName>
    </submittedName>
</protein>
<proteinExistence type="predicted"/>
<evidence type="ECO:0000259" key="2">
    <source>
        <dbReference type="Pfam" id="PF13579"/>
    </source>
</evidence>
<sequence length="391" mass="42140">MRVLFLTHNFPRHPGDVAGSFLLRLAHALRDQDVHVRVLAPGAEGLAARDVVDGVEVVRYRYAPRTFETLAYTGNMAADVGASWGARGALVGMLLAAARTTRRESRRERADVVHAHWWFPSGLSATMPGALGGLPLVVTSHGSDVRLARSTRPARPLVARVARRAAVWTFVSRWLRDEARAIAPIPDAEVIPMPVAAERFSPPDPSVPREGLLFVGRLNAQKGVADLVRAIARQRVEETVTIIGDGPERDMLRALAESLGVASRMRWVPTVKPDELPRYYARARALVIPSRGEGLGLVGVEAMLCETPVIAYASGGLTDVVRDGETGLLVEPGDLDALAAAMDRVAGDAPLARALGTRGRPDALAAFGAESVARRYREVYERAVASRRAAS</sequence>
<dbReference type="STRING" id="861299.J421_3248"/>
<dbReference type="GO" id="GO:0016757">
    <property type="term" value="F:glycosyltransferase activity"/>
    <property type="evidence" value="ECO:0007669"/>
    <property type="project" value="InterPro"/>
</dbReference>
<organism evidence="3 4">
    <name type="scientific">Gemmatirosa kalamazoonensis</name>
    <dbReference type="NCBI Taxonomy" id="861299"/>
    <lineage>
        <taxon>Bacteria</taxon>
        <taxon>Pseudomonadati</taxon>
        <taxon>Gemmatimonadota</taxon>
        <taxon>Gemmatimonadia</taxon>
        <taxon>Gemmatimonadales</taxon>
        <taxon>Gemmatimonadaceae</taxon>
        <taxon>Gemmatirosa</taxon>
    </lineage>
</organism>
<dbReference type="EMBL" id="CP007128">
    <property type="protein sequence ID" value="AHG90785.1"/>
    <property type="molecule type" value="Genomic_DNA"/>
</dbReference>
<accession>W0RKE3</accession>
<name>W0RKE3_9BACT</name>
<dbReference type="Gene3D" id="3.40.50.2000">
    <property type="entry name" value="Glycogen Phosphorylase B"/>
    <property type="match status" value="2"/>
</dbReference>
<dbReference type="SUPFAM" id="SSF53756">
    <property type="entry name" value="UDP-Glycosyltransferase/glycogen phosphorylase"/>
    <property type="match status" value="1"/>
</dbReference>
<keyword evidence="3" id="KW-0808">Transferase</keyword>
<dbReference type="KEGG" id="gba:J421_3248"/>
<dbReference type="InterPro" id="IPR001296">
    <property type="entry name" value="Glyco_trans_1"/>
</dbReference>
<gene>
    <name evidence="3" type="ORF">J421_3248</name>
</gene>
<dbReference type="Pfam" id="PF00534">
    <property type="entry name" value="Glycos_transf_1"/>
    <property type="match status" value="1"/>
</dbReference>
<dbReference type="PANTHER" id="PTHR45947">
    <property type="entry name" value="SULFOQUINOVOSYL TRANSFERASE SQD2"/>
    <property type="match status" value="1"/>
</dbReference>
<dbReference type="PANTHER" id="PTHR45947:SF3">
    <property type="entry name" value="SULFOQUINOVOSYL TRANSFERASE SQD2"/>
    <property type="match status" value="1"/>
</dbReference>
<dbReference type="OrthoDB" id="4611853at2"/>
<dbReference type="HOGENOM" id="CLU_009583_2_4_0"/>
<dbReference type="RefSeq" id="WP_025412251.1">
    <property type="nucleotide sequence ID" value="NZ_CP007128.1"/>
</dbReference>
<dbReference type="Pfam" id="PF13579">
    <property type="entry name" value="Glyco_trans_4_4"/>
    <property type="match status" value="1"/>
</dbReference>
<evidence type="ECO:0000313" key="3">
    <source>
        <dbReference type="EMBL" id="AHG90785.1"/>
    </source>
</evidence>
<dbReference type="AlphaFoldDB" id="W0RKE3"/>
<evidence type="ECO:0000313" key="4">
    <source>
        <dbReference type="Proteomes" id="UP000019151"/>
    </source>
</evidence>
<dbReference type="InterPro" id="IPR050194">
    <property type="entry name" value="Glycosyltransferase_grp1"/>
</dbReference>
<dbReference type="FunCoup" id="W0RKE3">
    <property type="interactions" value="21"/>
</dbReference>
<dbReference type="InterPro" id="IPR028098">
    <property type="entry name" value="Glyco_trans_4-like_N"/>
</dbReference>
<evidence type="ECO:0000259" key="1">
    <source>
        <dbReference type="Pfam" id="PF00534"/>
    </source>
</evidence>